<reference evidence="12 13" key="1">
    <citation type="submission" date="2020-07" db="EMBL/GenBank/DDBJ databases">
        <title>Sequencing the genomes of 1000 actinobacteria strains.</title>
        <authorList>
            <person name="Klenk H.-P."/>
        </authorList>
    </citation>
    <scope>NUCLEOTIDE SEQUENCE [LARGE SCALE GENOMIC DNA]</scope>
    <source>
        <strain evidence="12 13">DSM 23141</strain>
    </source>
</reference>
<dbReference type="InterPro" id="IPR002178">
    <property type="entry name" value="PTS_EIIA_type-2_dom"/>
</dbReference>
<proteinExistence type="predicted"/>
<dbReference type="PANTHER" id="PTHR36203">
    <property type="entry name" value="ASCORBATE-SPECIFIC PTS SYSTEM EIIA COMPONENT"/>
    <property type="match status" value="1"/>
</dbReference>
<dbReference type="CDD" id="cd00211">
    <property type="entry name" value="PTS_IIA_fru"/>
    <property type="match status" value="1"/>
</dbReference>
<dbReference type="SUPFAM" id="SSF55804">
    <property type="entry name" value="Phoshotransferase/anion transport protein"/>
    <property type="match status" value="1"/>
</dbReference>
<keyword evidence="6" id="KW-0598">Phosphotransferase system</keyword>
<evidence type="ECO:0000256" key="3">
    <source>
        <dbReference type="ARBA" id="ARBA00022490"/>
    </source>
</evidence>
<comment type="subcellular location">
    <subcellularLocation>
        <location evidence="1">Cytoplasm</location>
    </subcellularLocation>
</comment>
<keyword evidence="3" id="KW-0963">Cytoplasm</keyword>
<accession>A0A852Y870</accession>
<dbReference type="InterPro" id="IPR051351">
    <property type="entry name" value="Ascorbate-PTS_EIIA_comp"/>
</dbReference>
<organism evidence="12 13">
    <name type="scientific">Schumannella luteola</name>
    <dbReference type="NCBI Taxonomy" id="472059"/>
    <lineage>
        <taxon>Bacteria</taxon>
        <taxon>Bacillati</taxon>
        <taxon>Actinomycetota</taxon>
        <taxon>Actinomycetes</taxon>
        <taxon>Micrococcales</taxon>
        <taxon>Microbacteriaceae</taxon>
        <taxon>Schumannella</taxon>
    </lineage>
</organism>
<dbReference type="RefSeq" id="WP_218853402.1">
    <property type="nucleotide sequence ID" value="NZ_JACBZY010000001.1"/>
</dbReference>
<protein>
    <recommendedName>
        <fullName evidence="9">Ascorbate-specific PTS system EIIA component</fullName>
    </recommendedName>
    <alternativeName>
        <fullName evidence="10">Ascorbate-specific phosphotransferase enzyme IIA component</fullName>
    </alternativeName>
</protein>
<comment type="caution">
    <text evidence="12">The sequence shown here is derived from an EMBL/GenBank/DDBJ whole genome shotgun (WGS) entry which is preliminary data.</text>
</comment>
<feature type="domain" description="PTS EIIA type-2" evidence="11">
    <location>
        <begin position="21"/>
        <end position="164"/>
    </location>
</feature>
<evidence type="ECO:0000256" key="2">
    <source>
        <dbReference type="ARBA" id="ARBA00022448"/>
    </source>
</evidence>
<keyword evidence="13" id="KW-1185">Reference proteome</keyword>
<keyword evidence="2" id="KW-0813">Transport</keyword>
<evidence type="ECO:0000256" key="9">
    <source>
        <dbReference type="ARBA" id="ARBA00041175"/>
    </source>
</evidence>
<evidence type="ECO:0000259" key="11">
    <source>
        <dbReference type="PROSITE" id="PS51094"/>
    </source>
</evidence>
<dbReference type="Gene3D" id="3.40.930.10">
    <property type="entry name" value="Mannitol-specific EII, Chain A"/>
    <property type="match status" value="1"/>
</dbReference>
<evidence type="ECO:0000256" key="8">
    <source>
        <dbReference type="ARBA" id="ARBA00037387"/>
    </source>
</evidence>
<keyword evidence="5" id="KW-0808">Transferase</keyword>
<evidence type="ECO:0000256" key="1">
    <source>
        <dbReference type="ARBA" id="ARBA00004496"/>
    </source>
</evidence>
<dbReference type="PANTHER" id="PTHR36203:SF1">
    <property type="entry name" value="ASCORBATE-SPECIFIC PTS SYSTEM EIIA COMPONENT"/>
    <property type="match status" value="1"/>
</dbReference>
<dbReference type="EMBL" id="JACBZY010000001">
    <property type="protein sequence ID" value="NYG97504.1"/>
    <property type="molecule type" value="Genomic_DNA"/>
</dbReference>
<evidence type="ECO:0000256" key="10">
    <source>
        <dbReference type="ARBA" id="ARBA00042072"/>
    </source>
</evidence>
<evidence type="ECO:0000313" key="13">
    <source>
        <dbReference type="Proteomes" id="UP000553888"/>
    </source>
</evidence>
<keyword evidence="4" id="KW-0597">Phosphoprotein</keyword>
<evidence type="ECO:0000256" key="5">
    <source>
        <dbReference type="ARBA" id="ARBA00022679"/>
    </source>
</evidence>
<comment type="function">
    <text evidence="8">The phosphoenolpyruvate-dependent sugar phosphotransferase system (sugar PTS), a major carbohydrate active transport system, catalyzes the phosphorylation of incoming sugar substrates concomitantly with their translocation across the cell membrane. The enzyme II UlaABC PTS system is involved in ascorbate transport.</text>
</comment>
<name>A0A852Y870_9MICO</name>
<dbReference type="GO" id="GO:0016301">
    <property type="term" value="F:kinase activity"/>
    <property type="evidence" value="ECO:0007669"/>
    <property type="project" value="UniProtKB-KW"/>
</dbReference>
<dbReference type="GO" id="GO:0005737">
    <property type="term" value="C:cytoplasm"/>
    <property type="evidence" value="ECO:0007669"/>
    <property type="project" value="UniProtKB-SubCell"/>
</dbReference>
<evidence type="ECO:0000313" key="12">
    <source>
        <dbReference type="EMBL" id="NYG97504.1"/>
    </source>
</evidence>
<dbReference type="PROSITE" id="PS51094">
    <property type="entry name" value="PTS_EIIA_TYPE_2"/>
    <property type="match status" value="1"/>
</dbReference>
<evidence type="ECO:0000256" key="6">
    <source>
        <dbReference type="ARBA" id="ARBA00022683"/>
    </source>
</evidence>
<dbReference type="GO" id="GO:0009401">
    <property type="term" value="P:phosphoenolpyruvate-dependent sugar phosphotransferase system"/>
    <property type="evidence" value="ECO:0007669"/>
    <property type="project" value="UniProtKB-KW"/>
</dbReference>
<evidence type="ECO:0000256" key="7">
    <source>
        <dbReference type="ARBA" id="ARBA00022777"/>
    </source>
</evidence>
<sequence length="168" mass="17750">MATTTTRLTNIHRQEGPMLSDHLTPERILFADDVDGWRDAVQRVAAPLLADGSIEPGYVQAMLDSIAAGGTYIDLGFGIALAHARPEAGVNRTGLSSLRVRPAVLLNDEAAHPIDLFLCLAASDPTGHLETMQELAGLLTDAEQRDALLAATTPAEVSAVIDQNGNEG</sequence>
<dbReference type="InterPro" id="IPR016152">
    <property type="entry name" value="PTrfase/Anion_transptr"/>
</dbReference>
<keyword evidence="7" id="KW-0418">Kinase</keyword>
<dbReference type="AlphaFoldDB" id="A0A852Y870"/>
<dbReference type="Pfam" id="PF00359">
    <property type="entry name" value="PTS_EIIA_2"/>
    <property type="match status" value="1"/>
</dbReference>
<gene>
    <name evidence="12" type="ORF">BJ979_000130</name>
</gene>
<dbReference type="Proteomes" id="UP000553888">
    <property type="component" value="Unassembled WGS sequence"/>
</dbReference>
<evidence type="ECO:0000256" key="4">
    <source>
        <dbReference type="ARBA" id="ARBA00022553"/>
    </source>
</evidence>